<dbReference type="Proteomes" id="UP001163603">
    <property type="component" value="Chromosome 2"/>
</dbReference>
<reference evidence="2" key="1">
    <citation type="journal article" date="2023" name="G3 (Bethesda)">
        <title>Genome assembly and association tests identify interacting loci associated with vigor, precocity, and sex in interspecific pistachio rootstocks.</title>
        <authorList>
            <person name="Palmer W."/>
            <person name="Jacygrad E."/>
            <person name="Sagayaradj S."/>
            <person name="Cavanaugh K."/>
            <person name="Han R."/>
            <person name="Bertier L."/>
            <person name="Beede B."/>
            <person name="Kafkas S."/>
            <person name="Golino D."/>
            <person name="Preece J."/>
            <person name="Michelmore R."/>
        </authorList>
    </citation>
    <scope>NUCLEOTIDE SEQUENCE [LARGE SCALE GENOMIC DNA]</scope>
</reference>
<gene>
    <name evidence="1" type="ORF">Pint_16390</name>
</gene>
<sequence>MGFTLRPITDYRNYTKQRGKLRTLSFEHEKQLEKEKKINLRLEAKGRREFSRKTNTMAQDSEKRFHSIMDKLFQPPKSAPSSSSSCSAVEVARGAKRLNPESALALVEPKTIVNTVEKHQHSLSSAGSSQAPLCRPWDRGDLMRRLATFKSMTWFAKPKVVSAVNCARRGWVNVDTDIIAFEKAALVFSLKLDNGHKLLCPWIDNICDETLAQFPPTPPPLLVDKFQERSSALLQLLALPVISSSAVEYMRSPQLEEFLKHSLMPERGDGYAKASQIDYLGSDCENSSADLYYQAQKLISLCGWEPRSLPYVVDCEDSVNNFVIDVDGQNPSIDAHSGGSNEIVEAAENSGIHKSVVLDCRLCGASVGLWAFSMVSRPVEFFRVVGYADENGENNSGTHGAENENHEAAMNTVSNGAPLHKDTSPNLNLTIAGGPPPTKQNFKATISLPLIGRTLRAKFSNDSNFRDSIYDKQEEIRHGSKNSNLLKEGLDSTEPNLTGQVVQIEEMGLLRSKQHDQGTDSSTNDEQSPGPNHNTSEKGDTLGKENRDHMPMEGTSVTQQATFSETANVDPSRGESSGSESRDSSITTQDANLTIANGKQSKNERSLMITSDNAVVSRSTGKDTKQLSEDNAMKFDPIRQHRHFCPWIVSTGSGSPGWQQTLSALCRAKEHFHPSLENSPPSTSVIKVYPNVLPVSLGFKTLEINSEQHSDKTQSIIINGTLNLQMGLSLILSLSEFC</sequence>
<dbReference type="EMBL" id="CM047737">
    <property type="protein sequence ID" value="KAJ0047599.1"/>
    <property type="molecule type" value="Genomic_DNA"/>
</dbReference>
<organism evidence="1 2">
    <name type="scientific">Pistacia integerrima</name>
    <dbReference type="NCBI Taxonomy" id="434235"/>
    <lineage>
        <taxon>Eukaryota</taxon>
        <taxon>Viridiplantae</taxon>
        <taxon>Streptophyta</taxon>
        <taxon>Embryophyta</taxon>
        <taxon>Tracheophyta</taxon>
        <taxon>Spermatophyta</taxon>
        <taxon>Magnoliopsida</taxon>
        <taxon>eudicotyledons</taxon>
        <taxon>Gunneridae</taxon>
        <taxon>Pentapetalae</taxon>
        <taxon>rosids</taxon>
        <taxon>malvids</taxon>
        <taxon>Sapindales</taxon>
        <taxon>Anacardiaceae</taxon>
        <taxon>Pistacia</taxon>
    </lineage>
</organism>
<proteinExistence type="predicted"/>
<evidence type="ECO:0000313" key="1">
    <source>
        <dbReference type="EMBL" id="KAJ0047599.1"/>
    </source>
</evidence>
<protein>
    <submittedName>
        <fullName evidence="1">Uncharacterized protein</fullName>
    </submittedName>
</protein>
<comment type="caution">
    <text evidence="1">The sequence shown here is derived from an EMBL/GenBank/DDBJ whole genome shotgun (WGS) entry which is preliminary data.</text>
</comment>
<name>A0ACC0ZAH5_9ROSI</name>
<evidence type="ECO:0000313" key="2">
    <source>
        <dbReference type="Proteomes" id="UP001163603"/>
    </source>
</evidence>
<accession>A0ACC0ZAH5</accession>
<keyword evidence="2" id="KW-1185">Reference proteome</keyword>